<evidence type="ECO:0000313" key="1">
    <source>
        <dbReference type="EMBL" id="EFU31028.1"/>
    </source>
</evidence>
<name>E6K651_9BACT</name>
<evidence type="ECO:0000313" key="2">
    <source>
        <dbReference type="Proteomes" id="UP000003112"/>
    </source>
</evidence>
<protein>
    <submittedName>
        <fullName evidence="1">Uncharacterized protein</fullName>
    </submittedName>
</protein>
<sequence length="165" mass="18603">MKRYGRTIIDAIFKKRAKRFEICAELESESQADSDRSNIGVFETGLSAEQYGNYEQSTGVAAQEAESRCLVSVAKAHGLYVPKEKWAVFGERKKLPSGESIVYLDAEEQVITKIRNPFAKAAIKHLHAQDVIYEHLIHNILFPSTRYEFRGIGEDVDGVRIILGQ</sequence>
<gene>
    <name evidence="1" type="ORF">HMPREF6485_1087</name>
</gene>
<dbReference type="Proteomes" id="UP000003112">
    <property type="component" value="Unassembled WGS sequence"/>
</dbReference>
<keyword evidence="2" id="KW-1185">Reference proteome</keyword>
<dbReference type="AlphaFoldDB" id="E6K651"/>
<dbReference type="InterPro" id="IPR041055">
    <property type="entry name" value="Kinase-PolyVal"/>
</dbReference>
<dbReference type="Pfam" id="PF18762">
    <property type="entry name" value="Kinase-PolyVal"/>
    <property type="match status" value="1"/>
</dbReference>
<proteinExistence type="predicted"/>
<organism evidence="1 2">
    <name type="scientific">Segatella buccae ATCC 33574</name>
    <dbReference type="NCBI Taxonomy" id="873513"/>
    <lineage>
        <taxon>Bacteria</taxon>
        <taxon>Pseudomonadati</taxon>
        <taxon>Bacteroidota</taxon>
        <taxon>Bacteroidia</taxon>
        <taxon>Bacteroidales</taxon>
        <taxon>Prevotellaceae</taxon>
        <taxon>Segatella</taxon>
    </lineage>
</organism>
<comment type="caution">
    <text evidence="1">The sequence shown here is derived from an EMBL/GenBank/DDBJ whole genome shotgun (WGS) entry which is preliminary data.</text>
</comment>
<dbReference type="HOGENOM" id="CLU_098276_0_0_10"/>
<dbReference type="EMBL" id="AEPD01000021">
    <property type="protein sequence ID" value="EFU31028.1"/>
    <property type="molecule type" value="Genomic_DNA"/>
</dbReference>
<dbReference type="STRING" id="873513.HMPREF6485_1087"/>
<reference evidence="1 2" key="1">
    <citation type="submission" date="2010-10" db="EMBL/GenBank/DDBJ databases">
        <authorList>
            <person name="Muzny D."/>
            <person name="Qin X."/>
            <person name="Deng J."/>
            <person name="Jiang H."/>
            <person name="Liu Y."/>
            <person name="Qu J."/>
            <person name="Song X.-Z."/>
            <person name="Zhang L."/>
            <person name="Thornton R."/>
            <person name="Coyle M."/>
            <person name="Francisco L."/>
            <person name="Jackson L."/>
            <person name="Javaid M."/>
            <person name="Korchina V."/>
            <person name="Kovar C."/>
            <person name="Mata R."/>
            <person name="Mathew T."/>
            <person name="Ngo R."/>
            <person name="Nguyen L."/>
            <person name="Nguyen N."/>
            <person name="Okwuonu G."/>
            <person name="Ongeri F."/>
            <person name="Pham C."/>
            <person name="Simmons D."/>
            <person name="Wilczek-Boney K."/>
            <person name="Hale W."/>
            <person name="Jakkamsetti A."/>
            <person name="Pham P."/>
            <person name="Ruth R."/>
            <person name="San Lucas F."/>
            <person name="Warren J."/>
            <person name="Zhang J."/>
            <person name="Zhao Z."/>
            <person name="Zhou C."/>
            <person name="Zhu D."/>
            <person name="Lee S."/>
            <person name="Bess C."/>
            <person name="Blankenburg K."/>
            <person name="Forbes L."/>
            <person name="Fu Q."/>
            <person name="Gubbala S."/>
            <person name="Hirani K."/>
            <person name="Jayaseelan J.C."/>
            <person name="Lara F."/>
            <person name="Munidasa M."/>
            <person name="Palculict T."/>
            <person name="Patil S."/>
            <person name="Pu L.-L."/>
            <person name="Saada N."/>
            <person name="Tang L."/>
            <person name="Weissenberger G."/>
            <person name="Zhu Y."/>
            <person name="Hemphill L."/>
            <person name="Shang Y."/>
            <person name="Youmans B."/>
            <person name="Ayvaz T."/>
            <person name="Ross M."/>
            <person name="Santibanez J."/>
            <person name="Aqrawi P."/>
            <person name="Gross S."/>
            <person name="Joshi V."/>
            <person name="Fowler G."/>
            <person name="Nazareth L."/>
            <person name="Reid J."/>
            <person name="Worley K."/>
            <person name="Petrosino J."/>
            <person name="Highlander S."/>
            <person name="Gibbs R."/>
        </authorList>
    </citation>
    <scope>NUCLEOTIDE SEQUENCE [LARGE SCALE GENOMIC DNA]</scope>
    <source>
        <strain evidence="1 2">ATCC 33574</strain>
    </source>
</reference>
<accession>E6K651</accession>